<evidence type="ECO:0000256" key="2">
    <source>
        <dbReference type="SAM" id="MobiDB-lite"/>
    </source>
</evidence>
<reference evidence="5" key="1">
    <citation type="submission" date="2022-12" db="EMBL/GenBank/DDBJ databases">
        <authorList>
            <person name="Petersen C."/>
        </authorList>
    </citation>
    <scope>NUCLEOTIDE SEQUENCE</scope>
    <source>
        <strain evidence="5">IBT 35675</strain>
    </source>
</reference>
<evidence type="ECO:0000313" key="6">
    <source>
        <dbReference type="Proteomes" id="UP001148299"/>
    </source>
</evidence>
<feature type="compositionally biased region" description="Basic and acidic residues" evidence="2">
    <location>
        <begin position="771"/>
        <end position="780"/>
    </location>
</feature>
<evidence type="ECO:0000256" key="1">
    <source>
        <dbReference type="ARBA" id="ARBA00022737"/>
    </source>
</evidence>
<evidence type="ECO:0008006" key="7">
    <source>
        <dbReference type="Google" id="ProtNLM"/>
    </source>
</evidence>
<evidence type="ECO:0000313" key="5">
    <source>
        <dbReference type="EMBL" id="KAJ5354231.1"/>
    </source>
</evidence>
<dbReference type="EMBL" id="JAPZBR010000005">
    <property type="protein sequence ID" value="KAJ5354231.1"/>
    <property type="molecule type" value="Genomic_DNA"/>
</dbReference>
<proteinExistence type="predicted"/>
<protein>
    <recommendedName>
        <fullName evidence="7">Fungal STAND N-terminal Goodbye domain-containing protein</fullName>
    </recommendedName>
</protein>
<dbReference type="InterPro" id="IPR027417">
    <property type="entry name" value="P-loop_NTPase"/>
</dbReference>
<dbReference type="InterPro" id="IPR056884">
    <property type="entry name" value="NPHP3-like_N"/>
</dbReference>
<feature type="region of interest" description="Disordered" evidence="2">
    <location>
        <begin position="771"/>
        <end position="794"/>
    </location>
</feature>
<keyword evidence="1" id="KW-0677">Repeat</keyword>
<feature type="region of interest" description="Disordered" evidence="2">
    <location>
        <begin position="1440"/>
        <end position="1463"/>
    </location>
</feature>
<name>A0A9W9R630_PENBR</name>
<organism evidence="5 6">
    <name type="scientific">Penicillium brevicompactum</name>
    <dbReference type="NCBI Taxonomy" id="5074"/>
    <lineage>
        <taxon>Eukaryota</taxon>
        <taxon>Fungi</taxon>
        <taxon>Dikarya</taxon>
        <taxon>Ascomycota</taxon>
        <taxon>Pezizomycotina</taxon>
        <taxon>Eurotiomycetes</taxon>
        <taxon>Eurotiomycetidae</taxon>
        <taxon>Eurotiales</taxon>
        <taxon>Aspergillaceae</taxon>
        <taxon>Penicillium</taxon>
    </lineage>
</organism>
<dbReference type="Pfam" id="PF24883">
    <property type="entry name" value="NPHP3_N"/>
    <property type="match status" value="1"/>
</dbReference>
<dbReference type="PANTHER" id="PTHR10039">
    <property type="entry name" value="AMELOGENIN"/>
    <property type="match status" value="1"/>
</dbReference>
<dbReference type="Pfam" id="PF17109">
    <property type="entry name" value="Goodbye"/>
    <property type="match status" value="1"/>
</dbReference>
<feature type="domain" description="Fungal STAND N-terminal Goodbye" evidence="3">
    <location>
        <begin position="75"/>
        <end position="155"/>
    </location>
</feature>
<accession>A0A9W9R630</accession>
<dbReference type="InterPro" id="IPR031350">
    <property type="entry name" value="Goodbye_dom"/>
</dbReference>
<gene>
    <name evidence="5" type="ORF">N7541_006795</name>
</gene>
<evidence type="ECO:0000259" key="4">
    <source>
        <dbReference type="Pfam" id="PF24883"/>
    </source>
</evidence>
<dbReference type="Proteomes" id="UP001148299">
    <property type="component" value="Unassembled WGS sequence"/>
</dbReference>
<comment type="caution">
    <text evidence="5">The sequence shown here is derived from an EMBL/GenBank/DDBJ whole genome shotgun (WGS) entry which is preliminary data.</text>
</comment>
<dbReference type="Gene3D" id="3.40.50.300">
    <property type="entry name" value="P-loop containing nucleotide triphosphate hydrolases"/>
    <property type="match status" value="1"/>
</dbReference>
<sequence length="1592" mass="180770">MKDLKGLMGKKREEDEYGEASMDELWDNAYAKVKHDLKFDPEKQKELPGFREARTPIDQTALIFREWRHGDETKTPAEQTRSKNIRENIQTCLRWTQQACSFVQGHASGTYSQPIDVLMTGMIYLIDAVNQVSQDLTAIDDTFHSISHAMKTINIFETHAIITIVAKEALVEVFVAMLQFCSYVGSDIRAQSRLRMWSKKVFNIDVDKTATECTKVEQAIAGFHKSIPFETANDVKEVREGVNWLIKNTNTKMQQSILLSSVSSLTDKGNVLDKLASALQKKLNLNLTLMSNMATRMDTNVNNMVSSVFKWLGENQTYTQWLEQPGKGPFLHIIGNDGVGKTFLTAHCYENIPQSMERRHSLVEKAAARQQLVMTYFLFEPGFRHFQNLSGVVASILFQIAAQDPKWCDSVATNPDLHSHNPEKVWRELILKKFRKRSSSSDKLFILLDGLTEMQETERDALLKLFSETLEGNQYRIWIFMTWSGKPEENNPSIPATEAHLRIQMTPKQCPDPIRLILLSRRHHYDRLAGLDSTREKWVLMLEYLRSSCKGKTRLSTHIALESKLEILDAALVDSAKFRTLCEIKDTNDLSLLRAEFDGKGDKMETAVKRLLWCCAFAKQTISVYELEKVLRRDKSLAGFEIDEVLRRCGTVLSTQQMLPPNISDNAVDPKLYWCSQPDYPMDPKPTDWQKPIASKFEYVVFRRASVKADIQKGEGMFNNPNKAKQNIFVTLCDVLCNEDDSQIDSVHEYAAFHVISHLRDIELVTNENPATRDGKEKSVKTMSIGKHPDEISNPKMTTFKKTEIPVEDLIRVCTALYKLLSNETGASSVFEEVQSRISGSQIDFDLYECAENTIPRQEPNTKNDHKIEGTATLISKWAKELRKRNGNPDSHLSLPSHIIDWAKQVTEEPQTILESLAKGHLRSWAQKTNVHEAKIPYKLAYRAFCTTSYFPHWPRENDGINKRIADDMLGKCRESWTLFAQARLAAALLLHESPRKDDRDWALELHERNRVLDESMYAERLYSMLSLAEHYNPNSKCHGPDTGSWEKVRTYTQMALDWLDAPDAALRPNLNPEKCKSAYMLHVQACQFLEEFPRARKICEIALSSNFLKGCRGMGFFLTVLVQIHTRNGDYPSVIQAIERQIKNQTPLFMAVWLMNRCRYINKDDRLRIASAATGNTGMVIQVYDSAICYWANRGLFHETCVMLYELAVIYRRDCQALKMGEDILNRIVEAAKQDESLQFDSTLLSTIISERFDIYYERLSKSWLLGAKRSLCKVAADLIYHPRVADVIESSVRACALITVAKMHREIGNKHDANRYADHAFQVCIADLEDWADDNDMAAFRALSKVLHFGGLYKDADIAVSLIFDRANAEAQGVSDKDYVDTLSSPTHAVGVDMSIVAETSPSEVTTPAADLDKSFISTSDMTGAALSLQVSEISVQDNKSPLSSAQGEQPSPATTPCSGSSLVEVDATNGSTIQCMGPCDNNNLKQWDVESKPWYFCVDCPNTDYCSECHKDLDPHGRSQSPGEWPRPCWGKHTLLQQPMTGWKGVKGGLIRIGGGSRGVREWLEDMKERWAGEMKRNARNPRMTKRRN</sequence>
<reference evidence="5" key="2">
    <citation type="journal article" date="2023" name="IMA Fungus">
        <title>Comparative genomic study of the Penicillium genus elucidates a diverse pangenome and 15 lateral gene transfer events.</title>
        <authorList>
            <person name="Petersen C."/>
            <person name="Sorensen T."/>
            <person name="Nielsen M.R."/>
            <person name="Sondergaard T.E."/>
            <person name="Sorensen J.L."/>
            <person name="Fitzpatrick D.A."/>
            <person name="Frisvad J.C."/>
            <person name="Nielsen K.L."/>
        </authorList>
    </citation>
    <scope>NUCLEOTIDE SEQUENCE</scope>
    <source>
        <strain evidence="5">IBT 35675</strain>
    </source>
</reference>
<keyword evidence="6" id="KW-1185">Reference proteome</keyword>
<evidence type="ECO:0000259" key="3">
    <source>
        <dbReference type="Pfam" id="PF17109"/>
    </source>
</evidence>
<feature type="domain" description="Nephrocystin 3-like N-terminal" evidence="4">
    <location>
        <begin position="310"/>
        <end position="482"/>
    </location>
</feature>
<dbReference type="PANTHER" id="PTHR10039:SF17">
    <property type="entry name" value="FUNGAL STAND N-TERMINAL GOODBYE DOMAIN-CONTAINING PROTEIN-RELATED"/>
    <property type="match status" value="1"/>
</dbReference>